<dbReference type="InterPro" id="IPR011990">
    <property type="entry name" value="TPR-like_helical_dom_sf"/>
</dbReference>
<organism evidence="2 3">
    <name type="scientific">Roseateles saccharophilus</name>
    <name type="common">Pseudomonas saccharophila</name>
    <dbReference type="NCBI Taxonomy" id="304"/>
    <lineage>
        <taxon>Bacteria</taxon>
        <taxon>Pseudomonadati</taxon>
        <taxon>Pseudomonadota</taxon>
        <taxon>Betaproteobacteria</taxon>
        <taxon>Burkholderiales</taxon>
        <taxon>Sphaerotilaceae</taxon>
        <taxon>Roseateles</taxon>
    </lineage>
</organism>
<name>A0ABU1YS34_ROSSA</name>
<evidence type="ECO:0000313" key="2">
    <source>
        <dbReference type="EMBL" id="MDR7271668.1"/>
    </source>
</evidence>
<dbReference type="SUPFAM" id="SSF52540">
    <property type="entry name" value="P-loop containing nucleoside triphosphate hydrolases"/>
    <property type="match status" value="1"/>
</dbReference>
<dbReference type="Gene3D" id="3.40.50.300">
    <property type="entry name" value="P-loop containing nucleotide triphosphate hydrolases"/>
    <property type="match status" value="1"/>
</dbReference>
<gene>
    <name evidence="2" type="ORF">J2X20_004336</name>
</gene>
<evidence type="ECO:0000313" key="3">
    <source>
        <dbReference type="Proteomes" id="UP001180453"/>
    </source>
</evidence>
<proteinExistence type="predicted"/>
<dbReference type="InterPro" id="IPR027417">
    <property type="entry name" value="P-loop_NTPase"/>
</dbReference>
<dbReference type="Gene3D" id="1.25.40.10">
    <property type="entry name" value="Tetratricopeptide repeat domain"/>
    <property type="match status" value="1"/>
</dbReference>
<keyword evidence="3" id="KW-1185">Reference proteome</keyword>
<dbReference type="Pfam" id="PF13469">
    <property type="entry name" value="Sulfotransfer_3"/>
    <property type="match status" value="1"/>
</dbReference>
<dbReference type="EMBL" id="JAVDXU010000003">
    <property type="protein sequence ID" value="MDR7271668.1"/>
    <property type="molecule type" value="Genomic_DNA"/>
</dbReference>
<dbReference type="Proteomes" id="UP001180453">
    <property type="component" value="Unassembled WGS sequence"/>
</dbReference>
<protein>
    <submittedName>
        <fullName evidence="2">Tetratricopeptide (TPR) repeat protein</fullName>
    </submittedName>
</protein>
<comment type="caution">
    <text evidence="2">The sequence shown here is derived from an EMBL/GenBank/DDBJ whole genome shotgun (WGS) entry which is preliminary data.</text>
</comment>
<dbReference type="InterPro" id="IPR026634">
    <property type="entry name" value="TPST-like"/>
</dbReference>
<dbReference type="PANTHER" id="PTHR12788">
    <property type="entry name" value="PROTEIN-TYROSINE SULFOTRANSFERASE 2"/>
    <property type="match status" value="1"/>
</dbReference>
<dbReference type="SUPFAM" id="SSF48452">
    <property type="entry name" value="TPR-like"/>
    <property type="match status" value="1"/>
</dbReference>
<keyword evidence="1" id="KW-0808">Transferase</keyword>
<accession>A0ABU1YS34</accession>
<dbReference type="PANTHER" id="PTHR12788:SF10">
    <property type="entry name" value="PROTEIN-TYROSINE SULFOTRANSFERASE"/>
    <property type="match status" value="1"/>
</dbReference>
<dbReference type="RefSeq" id="WP_310269301.1">
    <property type="nucleotide sequence ID" value="NZ_JAVDXU010000003.1"/>
</dbReference>
<evidence type="ECO:0000256" key="1">
    <source>
        <dbReference type="ARBA" id="ARBA00022679"/>
    </source>
</evidence>
<sequence>MNRPASSNPLHGLKPAEVQQLRRATQALEAGDRMYAELLLLDLARSAPEHPEVLQLRAVCRAGNDDWEGAIQDLARALAQRPEDFDLRAQLAAAQEHAHDHAAVIATLREGEAHATTSADWLGLSFEHDNAGEPAAAYGAVQRAVALDPAAPLARLQRARCATALGHGDVAAADCRYLIARGELVAHAWWTLADLKLVPLTTEELAQLEAQAAAPPATMPAEERLLLRFALGAGLESAGRHADAFRVLCAANDAARAARPWDAAAFARHVDAIQAAFAAAPPPPQDGPGREVIFLVGLPRSGTTLVEQILASHSQVEGASELPYLPQLLDAESRRRGKPFPNWVADASDADWRRLGDAYLRASARWRAAKPIATDKLPENWLYAGAVLRMLPGARIVDCRRDPVETAWSCYKQLFGPGMVHFTYSFDGLAAYWRAYDVLARFWAERHPGRFIVQRYEDLVADPQAGIHALLAACGLDFEPACLRFHETPRAIRTPSSLQVRQPMRAASTPAQRYGPLLDPLRDRFAATGG</sequence>
<reference evidence="2 3" key="1">
    <citation type="submission" date="2023-07" db="EMBL/GenBank/DDBJ databases">
        <title>Sorghum-associated microbial communities from plants grown in Nebraska, USA.</title>
        <authorList>
            <person name="Schachtman D."/>
        </authorList>
    </citation>
    <scope>NUCLEOTIDE SEQUENCE [LARGE SCALE GENOMIC DNA]</scope>
    <source>
        <strain evidence="2 3">BE314</strain>
    </source>
</reference>